<evidence type="ECO:0000256" key="5">
    <source>
        <dbReference type="RuleBase" id="RU000461"/>
    </source>
</evidence>
<dbReference type="PANTHER" id="PTHR24305:SF218">
    <property type="entry name" value="P450, PUTATIVE (EUROFUNG)-RELATED"/>
    <property type="match status" value="1"/>
</dbReference>
<dbReference type="InterPro" id="IPR036396">
    <property type="entry name" value="Cyt_P450_sf"/>
</dbReference>
<dbReference type="InterPro" id="IPR001128">
    <property type="entry name" value="Cyt_P450"/>
</dbReference>
<organism evidence="6 7">
    <name type="scientific">Absidia repens</name>
    <dbReference type="NCBI Taxonomy" id="90262"/>
    <lineage>
        <taxon>Eukaryota</taxon>
        <taxon>Fungi</taxon>
        <taxon>Fungi incertae sedis</taxon>
        <taxon>Mucoromycota</taxon>
        <taxon>Mucoromycotina</taxon>
        <taxon>Mucoromycetes</taxon>
        <taxon>Mucorales</taxon>
        <taxon>Cunninghamellaceae</taxon>
        <taxon>Absidia</taxon>
    </lineage>
</organism>
<feature type="binding site" description="axial binding residue" evidence="4">
    <location>
        <position position="459"/>
    </location>
    <ligand>
        <name>heme</name>
        <dbReference type="ChEBI" id="CHEBI:30413"/>
    </ligand>
    <ligandPart>
        <name>Fe</name>
        <dbReference type="ChEBI" id="CHEBI:18248"/>
    </ligandPart>
</feature>
<accession>A0A1X2HYP7</accession>
<dbReference type="GO" id="GO:0020037">
    <property type="term" value="F:heme binding"/>
    <property type="evidence" value="ECO:0007669"/>
    <property type="project" value="InterPro"/>
</dbReference>
<keyword evidence="3 4" id="KW-0408">Iron</keyword>
<dbReference type="GO" id="GO:0004497">
    <property type="term" value="F:monooxygenase activity"/>
    <property type="evidence" value="ECO:0007669"/>
    <property type="project" value="UniProtKB-KW"/>
</dbReference>
<dbReference type="SUPFAM" id="SSF48264">
    <property type="entry name" value="Cytochrome P450"/>
    <property type="match status" value="1"/>
</dbReference>
<evidence type="ECO:0000256" key="3">
    <source>
        <dbReference type="ARBA" id="ARBA00023004"/>
    </source>
</evidence>
<dbReference type="InterPro" id="IPR002401">
    <property type="entry name" value="Cyt_P450_E_grp-I"/>
</dbReference>
<dbReference type="STRING" id="90262.A0A1X2HYP7"/>
<dbReference type="GO" id="GO:0005506">
    <property type="term" value="F:iron ion binding"/>
    <property type="evidence" value="ECO:0007669"/>
    <property type="project" value="InterPro"/>
</dbReference>
<keyword evidence="5" id="KW-0560">Oxidoreductase</keyword>
<keyword evidence="4 5" id="KW-0349">Heme</keyword>
<protein>
    <submittedName>
        <fullName evidence="6">Cytochrome P450</fullName>
    </submittedName>
</protein>
<dbReference type="PANTHER" id="PTHR24305">
    <property type="entry name" value="CYTOCHROME P450"/>
    <property type="match status" value="1"/>
</dbReference>
<dbReference type="EMBL" id="MCGE01000044">
    <property type="protein sequence ID" value="ORZ05408.1"/>
    <property type="molecule type" value="Genomic_DNA"/>
</dbReference>
<proteinExistence type="inferred from homology"/>
<gene>
    <name evidence="6" type="ORF">BCR42DRAFT_496682</name>
</gene>
<dbReference type="Proteomes" id="UP000193560">
    <property type="component" value="Unassembled WGS sequence"/>
</dbReference>
<dbReference type="PRINTS" id="PR00385">
    <property type="entry name" value="P450"/>
</dbReference>
<evidence type="ECO:0000256" key="1">
    <source>
        <dbReference type="ARBA" id="ARBA00001971"/>
    </source>
</evidence>
<comment type="similarity">
    <text evidence="5">Belongs to the cytochrome P450 family.</text>
</comment>
<dbReference type="PRINTS" id="PR00463">
    <property type="entry name" value="EP450I"/>
</dbReference>
<dbReference type="Gene3D" id="1.10.630.10">
    <property type="entry name" value="Cytochrome P450"/>
    <property type="match status" value="1"/>
</dbReference>
<evidence type="ECO:0000313" key="6">
    <source>
        <dbReference type="EMBL" id="ORZ05408.1"/>
    </source>
</evidence>
<evidence type="ECO:0000256" key="4">
    <source>
        <dbReference type="PIRSR" id="PIRSR602401-1"/>
    </source>
</evidence>
<evidence type="ECO:0000313" key="7">
    <source>
        <dbReference type="Proteomes" id="UP000193560"/>
    </source>
</evidence>
<comment type="cofactor">
    <cofactor evidence="1 4">
        <name>heme</name>
        <dbReference type="ChEBI" id="CHEBI:30413"/>
    </cofactor>
</comment>
<sequence length="516" mass="58197">MDYQKTLDKITQSLPDRGELETIGKVTAIGLATYIVSKKLYDAYVGPLSHVPSSFYAKFFTISKGSLDKPAGTIFAKYLAFSDQYGDVTKLGPSTLLISDKDMIKQVLQQDDLQKGAIYDLFQKNGIDTTFSTRSKTLHKQLRRLVSPAFSIKYLNSLEEHMHDVLETLMDKIDDKVVASSPEQGQQVAEVDIWKLFQHTALDIIGTTAFGQTFNMIKTESHPVPDTISEEMRWSSWVVAHPYLTKILTLGRPIKSNPVILKFMMKTIEDRISSGERRNDILQILLDTKKLEDPKDRLSDISIITETILFLIAGSETTSNTLGFAIIELLRHPDVLAKLRAEIDTLEFPTSDRALFDHDQLKSLPYLNAVINETLRMDAVAAAGIERQADKDVTLGGRLFVPKGTAVICNVYHAHLNEKYWPNARSFEPERWLPETAAATGIKPDMDAFYPFSVGSRNCVGKNFAIMEMRLVLATLIKRFDLSPIPDEMEQAKEVRHFVTLTVANNSFNVMVRRRQ</sequence>
<keyword evidence="7" id="KW-1185">Reference proteome</keyword>
<name>A0A1X2HYP7_9FUNG</name>
<dbReference type="InterPro" id="IPR050121">
    <property type="entry name" value="Cytochrome_P450_monoxygenase"/>
</dbReference>
<evidence type="ECO:0000256" key="2">
    <source>
        <dbReference type="ARBA" id="ARBA00022723"/>
    </source>
</evidence>
<dbReference type="Pfam" id="PF00067">
    <property type="entry name" value="p450"/>
    <property type="match status" value="1"/>
</dbReference>
<reference evidence="6 7" key="1">
    <citation type="submission" date="2016-07" db="EMBL/GenBank/DDBJ databases">
        <title>Pervasive Adenine N6-methylation of Active Genes in Fungi.</title>
        <authorList>
            <consortium name="DOE Joint Genome Institute"/>
            <person name="Mondo S.J."/>
            <person name="Dannebaum R.O."/>
            <person name="Kuo R.C."/>
            <person name="Labutti K."/>
            <person name="Haridas S."/>
            <person name="Kuo A."/>
            <person name="Salamov A."/>
            <person name="Ahrendt S.R."/>
            <person name="Lipzen A."/>
            <person name="Sullivan W."/>
            <person name="Andreopoulos W.B."/>
            <person name="Clum A."/>
            <person name="Lindquist E."/>
            <person name="Daum C."/>
            <person name="Ramamoorthy G.K."/>
            <person name="Gryganskyi A."/>
            <person name="Culley D."/>
            <person name="Magnuson J.K."/>
            <person name="James T.Y."/>
            <person name="O'Malley M.A."/>
            <person name="Stajich J.E."/>
            <person name="Spatafora J.W."/>
            <person name="Visel A."/>
            <person name="Grigoriev I.V."/>
        </authorList>
    </citation>
    <scope>NUCLEOTIDE SEQUENCE [LARGE SCALE GENOMIC DNA]</scope>
    <source>
        <strain evidence="6 7">NRRL 1336</strain>
    </source>
</reference>
<dbReference type="PROSITE" id="PS00086">
    <property type="entry name" value="CYTOCHROME_P450"/>
    <property type="match status" value="1"/>
</dbReference>
<dbReference type="InterPro" id="IPR017972">
    <property type="entry name" value="Cyt_P450_CS"/>
</dbReference>
<comment type="caution">
    <text evidence="6">The sequence shown here is derived from an EMBL/GenBank/DDBJ whole genome shotgun (WGS) entry which is preliminary data.</text>
</comment>
<dbReference type="OrthoDB" id="1470350at2759"/>
<dbReference type="GO" id="GO:0016705">
    <property type="term" value="F:oxidoreductase activity, acting on paired donors, with incorporation or reduction of molecular oxygen"/>
    <property type="evidence" value="ECO:0007669"/>
    <property type="project" value="InterPro"/>
</dbReference>
<keyword evidence="5" id="KW-0503">Monooxygenase</keyword>
<dbReference type="AlphaFoldDB" id="A0A1X2HYP7"/>
<keyword evidence="2 4" id="KW-0479">Metal-binding</keyword>